<protein>
    <submittedName>
        <fullName evidence="1">Uncharacterized protein</fullName>
    </submittedName>
</protein>
<name>A0ABT3MQS0_9GAMM</name>
<comment type="caution">
    <text evidence="1">The sequence shown here is derived from an EMBL/GenBank/DDBJ whole genome shotgun (WGS) entry which is preliminary data.</text>
</comment>
<proteinExistence type="predicted"/>
<keyword evidence="2" id="KW-1185">Reference proteome</keyword>
<organism evidence="1 2">
    <name type="scientific">Endozoicomonas gorgoniicola</name>
    <dbReference type="NCBI Taxonomy" id="1234144"/>
    <lineage>
        <taxon>Bacteria</taxon>
        <taxon>Pseudomonadati</taxon>
        <taxon>Pseudomonadota</taxon>
        <taxon>Gammaproteobacteria</taxon>
        <taxon>Oceanospirillales</taxon>
        <taxon>Endozoicomonadaceae</taxon>
        <taxon>Endozoicomonas</taxon>
    </lineage>
</organism>
<evidence type="ECO:0000313" key="1">
    <source>
        <dbReference type="EMBL" id="MCW7551720.1"/>
    </source>
</evidence>
<evidence type="ECO:0000313" key="2">
    <source>
        <dbReference type="Proteomes" id="UP001209854"/>
    </source>
</evidence>
<sequence length="126" mass="14212">MNNIAIKNTILFVKVTSLFLIFFINSLSAYGSKINCQRYDAYNKTDLIYLRSLSSDTICFLPTSDHLSNALAKKNTAAEKLWGMIFIPIWINSINQPVALSFSQYNIPELVESDGIIMSGSYYPQV</sequence>
<dbReference type="RefSeq" id="WP_262566727.1">
    <property type="nucleotide sequence ID" value="NZ_JAPFCC010000001.1"/>
</dbReference>
<dbReference type="Proteomes" id="UP001209854">
    <property type="component" value="Unassembled WGS sequence"/>
</dbReference>
<reference evidence="1 2" key="1">
    <citation type="submission" date="2022-10" db="EMBL/GenBank/DDBJ databases">
        <title>High-quality genome sequences of two octocoral-associated bacteria, Endozoicomonas euniceicola EF212 and Endozoicomonas gorgoniicola PS125.</title>
        <authorList>
            <person name="Chiou Y.-J."/>
            <person name="Chen Y.-H."/>
        </authorList>
    </citation>
    <scope>NUCLEOTIDE SEQUENCE [LARGE SCALE GENOMIC DNA]</scope>
    <source>
        <strain evidence="1 2">PS125</strain>
    </source>
</reference>
<gene>
    <name evidence="1" type="ORF">NX722_03490</name>
</gene>
<dbReference type="EMBL" id="JAPFCC010000001">
    <property type="protein sequence ID" value="MCW7551720.1"/>
    <property type="molecule type" value="Genomic_DNA"/>
</dbReference>
<accession>A0ABT3MQS0</accession>